<dbReference type="OrthoDB" id="286252at2"/>
<name>A0A510JBX2_9FUSO</name>
<evidence type="ECO:0000313" key="1">
    <source>
        <dbReference type="EMBL" id="BBM35941.1"/>
    </source>
</evidence>
<dbReference type="AlphaFoldDB" id="A0A510JBX2"/>
<accession>A0A510JBX2</accession>
<dbReference type="EMBL" id="AP019822">
    <property type="protein sequence ID" value="BBM35941.1"/>
    <property type="molecule type" value="Genomic_DNA"/>
</dbReference>
<reference evidence="1 2" key="1">
    <citation type="submission" date="2019-07" db="EMBL/GenBank/DDBJ databases">
        <title>Complete Genome Sequence of Leptotrichia goodfellowii Strain JCM 16774.</title>
        <authorList>
            <person name="Watanabe S."/>
            <person name="Cui L."/>
        </authorList>
    </citation>
    <scope>NUCLEOTIDE SEQUENCE [LARGE SCALE GENOMIC DNA]</scope>
    <source>
        <strain evidence="1 2">JCM16774</strain>
    </source>
</reference>
<protein>
    <recommendedName>
        <fullName evidence="3">DUF3841 domain-containing protein</fullName>
    </recommendedName>
</protein>
<dbReference type="InterPro" id="IPR024211">
    <property type="entry name" value="DUF3841"/>
</dbReference>
<dbReference type="Proteomes" id="UP000321606">
    <property type="component" value="Chromosome"/>
</dbReference>
<dbReference type="RefSeq" id="WP_006807455.1">
    <property type="nucleotide sequence ID" value="NZ_AP019822.1"/>
</dbReference>
<dbReference type="Pfam" id="PF12952">
    <property type="entry name" value="DUF3841"/>
    <property type="match status" value="1"/>
</dbReference>
<gene>
    <name evidence="1" type="ORF">JCM16774_0871</name>
</gene>
<proteinExistence type="predicted"/>
<organism evidence="1 2">
    <name type="scientific">Pseudoleptotrichia goodfellowii</name>
    <dbReference type="NCBI Taxonomy" id="157692"/>
    <lineage>
        <taxon>Bacteria</taxon>
        <taxon>Fusobacteriati</taxon>
        <taxon>Fusobacteriota</taxon>
        <taxon>Fusobacteriia</taxon>
        <taxon>Fusobacteriales</taxon>
        <taxon>Leptotrichiaceae</taxon>
        <taxon>Pseudoleptotrichia</taxon>
    </lineage>
</organism>
<sequence length="207" mass="24848">MKNPNSKNGKSILFTCQNAKSLDILERDGRFINKKEYIQEHLEDVAPMILKSYDWFVSAASKRIKKPDDVQYQIWCAVGDEVCMKPIETELVYILEVPDKEIIYFNSYKWDYVINHHYVPENNEDLKKYEQEMEAKGFANTYEILTGRYAGKFPMEERKIKDSWERVFDIDNWNVRQVQANLWEIKKEWVKRILKPGEPMPEEYYVR</sequence>
<evidence type="ECO:0008006" key="3">
    <source>
        <dbReference type="Google" id="ProtNLM"/>
    </source>
</evidence>
<evidence type="ECO:0000313" key="2">
    <source>
        <dbReference type="Proteomes" id="UP000321606"/>
    </source>
</evidence>
<dbReference type="KEGG" id="lgo:JCM16774_0871"/>
<dbReference type="STRING" id="714315.GCA_000516535_00863"/>